<protein>
    <submittedName>
        <fullName evidence="2">Uncharacterized protein</fullName>
    </submittedName>
</protein>
<gene>
    <name evidence="2" type="ORF">A2160_00970</name>
</gene>
<dbReference type="EMBL" id="MEZK01000031">
    <property type="protein sequence ID" value="OGD61847.1"/>
    <property type="molecule type" value="Genomic_DNA"/>
</dbReference>
<organism evidence="2 3">
    <name type="scientific">Candidatus Beckwithbacteria bacterium RBG_13_42_9</name>
    <dbReference type="NCBI Taxonomy" id="1797457"/>
    <lineage>
        <taxon>Bacteria</taxon>
        <taxon>Candidatus Beckwithiibacteriota</taxon>
    </lineage>
</organism>
<feature type="region of interest" description="Disordered" evidence="1">
    <location>
        <begin position="32"/>
        <end position="53"/>
    </location>
</feature>
<feature type="region of interest" description="Disordered" evidence="1">
    <location>
        <begin position="65"/>
        <end position="103"/>
    </location>
</feature>
<comment type="caution">
    <text evidence="2">The sequence shown here is derived from an EMBL/GenBank/DDBJ whole genome shotgun (WGS) entry which is preliminary data.</text>
</comment>
<evidence type="ECO:0000313" key="3">
    <source>
        <dbReference type="Proteomes" id="UP000177006"/>
    </source>
</evidence>
<reference evidence="2 3" key="1">
    <citation type="journal article" date="2016" name="Nat. Commun.">
        <title>Thousands of microbial genomes shed light on interconnected biogeochemical processes in an aquifer system.</title>
        <authorList>
            <person name="Anantharaman K."/>
            <person name="Brown C.T."/>
            <person name="Hug L.A."/>
            <person name="Sharon I."/>
            <person name="Castelle C.J."/>
            <person name="Probst A.J."/>
            <person name="Thomas B.C."/>
            <person name="Singh A."/>
            <person name="Wilkins M.J."/>
            <person name="Karaoz U."/>
            <person name="Brodie E.L."/>
            <person name="Williams K.H."/>
            <person name="Hubbard S.S."/>
            <person name="Banfield J.F."/>
        </authorList>
    </citation>
    <scope>NUCLEOTIDE SEQUENCE [LARGE SCALE GENOMIC DNA]</scope>
</reference>
<evidence type="ECO:0000313" key="2">
    <source>
        <dbReference type="EMBL" id="OGD61847.1"/>
    </source>
</evidence>
<dbReference type="STRING" id="1797457.A2160_00970"/>
<dbReference type="Proteomes" id="UP000177006">
    <property type="component" value="Unassembled WGS sequence"/>
</dbReference>
<sequence length="204" mass="22415">MGQTPAELFLLCYHYVMDQNLPAAGNLKPVLDQPVSQSNDDDFWDTNPPEPTLTDDIVQTQQDLANAAPSQGAVLPPVTPPPAQPAQPISGPKEQQELGPVAPEPDLAPLIEQKEPEPEADVKDWLRKLEEGENVNLPQPITDDFGQTLVQAAGSQEAKIILPLDEEELQLGLHQKAANSIRWLAEWCMRVMKLAAGRVFYKAD</sequence>
<dbReference type="AlphaFoldDB" id="A0A1F5E348"/>
<evidence type="ECO:0000256" key="1">
    <source>
        <dbReference type="SAM" id="MobiDB-lite"/>
    </source>
</evidence>
<name>A0A1F5E348_9BACT</name>
<accession>A0A1F5E348</accession>
<proteinExistence type="predicted"/>